<evidence type="ECO:0000256" key="1">
    <source>
        <dbReference type="ARBA" id="ARBA00022723"/>
    </source>
</evidence>
<evidence type="ECO:0000259" key="6">
    <source>
        <dbReference type="PROSITE" id="PS50089"/>
    </source>
</evidence>
<dbReference type="PANTHER" id="PTHR37393">
    <property type="entry name" value="AT-RICH INTERACTIVE DOMAIN-CONTAINING PROTEIN 1A-LIKE"/>
    <property type="match status" value="1"/>
</dbReference>
<dbReference type="InterPro" id="IPR013083">
    <property type="entry name" value="Znf_RING/FYVE/PHD"/>
</dbReference>
<gene>
    <name evidence="7" type="ORF">Tco_0990621</name>
</gene>
<accession>A0ABQ5EYC3</accession>
<evidence type="ECO:0000256" key="3">
    <source>
        <dbReference type="ARBA" id="ARBA00022833"/>
    </source>
</evidence>
<dbReference type="PANTHER" id="PTHR37393:SF1">
    <property type="entry name" value="AT-RICH INTERACTIVE DOMAIN-CONTAINING PROTEIN 1A-LIKE"/>
    <property type="match status" value="1"/>
</dbReference>
<dbReference type="PROSITE" id="PS50089">
    <property type="entry name" value="ZF_RING_2"/>
    <property type="match status" value="1"/>
</dbReference>
<dbReference type="PROSITE" id="PS00518">
    <property type="entry name" value="ZF_RING_1"/>
    <property type="match status" value="1"/>
</dbReference>
<dbReference type="InterPro" id="IPR018957">
    <property type="entry name" value="Znf_C3HC4_RING-type"/>
</dbReference>
<sequence length="408" mass="45259">MGFDNDCMLFKHHVPANYFCPVCETHVYPNEALQTLCGHLFCRPCLAHVASSTQACPRDGHLVTETCSKLLVESNKGLADAVGRTVVLCNYYKSGCMWVGTLSDCIVHRSKCAYGDFEFVCMICGIKILHRDAEDHAKICNVNVYPQVQNPAQNQHHAQLVPQMHHHLPSLEHSNGQSQPPPQTDGHPQIPFYPQFQIPQSQQFLQAPPQQYPSLVQPLSESIPTFQVPLWFTPPPHPLLPLEPPMRLPSQGQAPELSPAPVIHAVQPPMPHQYVQLPQVYAGYTSGPVQGQSPHLCSGGPPQLLQQPPLGYVQAYYLQPYVACFQDGSESSDILRKTKSMSWCRICKVDCGSVEGLGKHCQTCEHQRITMDMVRKIKQKSAQIAKLVLFREASKSGSEGSLGCESKP</sequence>
<dbReference type="Pfam" id="PF00097">
    <property type="entry name" value="zf-C3HC4"/>
    <property type="match status" value="1"/>
</dbReference>
<dbReference type="Proteomes" id="UP001151760">
    <property type="component" value="Unassembled WGS sequence"/>
</dbReference>
<reference evidence="7" key="1">
    <citation type="journal article" date="2022" name="Int. J. Mol. Sci.">
        <title>Draft Genome of Tanacetum Coccineum: Genomic Comparison of Closely Related Tanacetum-Family Plants.</title>
        <authorList>
            <person name="Yamashiro T."/>
            <person name="Shiraishi A."/>
            <person name="Nakayama K."/>
            <person name="Satake H."/>
        </authorList>
    </citation>
    <scope>NUCLEOTIDE SEQUENCE</scope>
</reference>
<feature type="domain" description="RING-type" evidence="6">
    <location>
        <begin position="20"/>
        <end position="59"/>
    </location>
</feature>
<dbReference type="SMART" id="SM00184">
    <property type="entry name" value="RING"/>
    <property type="match status" value="1"/>
</dbReference>
<evidence type="ECO:0000313" key="7">
    <source>
        <dbReference type="EMBL" id="GJT55567.1"/>
    </source>
</evidence>
<evidence type="ECO:0000313" key="8">
    <source>
        <dbReference type="Proteomes" id="UP001151760"/>
    </source>
</evidence>
<keyword evidence="1" id="KW-0479">Metal-binding</keyword>
<dbReference type="EMBL" id="BQNB010016767">
    <property type="protein sequence ID" value="GJT55567.1"/>
    <property type="molecule type" value="Genomic_DNA"/>
</dbReference>
<evidence type="ECO:0000256" key="2">
    <source>
        <dbReference type="ARBA" id="ARBA00022771"/>
    </source>
</evidence>
<dbReference type="Gene3D" id="3.30.40.10">
    <property type="entry name" value="Zinc/RING finger domain, C3HC4 (zinc finger)"/>
    <property type="match status" value="1"/>
</dbReference>
<feature type="region of interest" description="Disordered" evidence="5">
    <location>
        <begin position="169"/>
        <end position="192"/>
    </location>
</feature>
<keyword evidence="8" id="KW-1185">Reference proteome</keyword>
<evidence type="ECO:0000256" key="5">
    <source>
        <dbReference type="SAM" id="MobiDB-lite"/>
    </source>
</evidence>
<reference evidence="7" key="2">
    <citation type="submission" date="2022-01" db="EMBL/GenBank/DDBJ databases">
        <authorList>
            <person name="Yamashiro T."/>
            <person name="Shiraishi A."/>
            <person name="Satake H."/>
            <person name="Nakayama K."/>
        </authorList>
    </citation>
    <scope>NUCLEOTIDE SEQUENCE</scope>
</reference>
<dbReference type="InterPro" id="IPR017907">
    <property type="entry name" value="Znf_RING_CS"/>
</dbReference>
<proteinExistence type="predicted"/>
<keyword evidence="2 4" id="KW-0863">Zinc-finger</keyword>
<protein>
    <submittedName>
        <fullName evidence="7">Trithorax group protein OSA</fullName>
    </submittedName>
</protein>
<evidence type="ECO:0000256" key="4">
    <source>
        <dbReference type="PROSITE-ProRule" id="PRU00175"/>
    </source>
</evidence>
<dbReference type="InterPro" id="IPR001841">
    <property type="entry name" value="Znf_RING"/>
</dbReference>
<dbReference type="SUPFAM" id="SSF57850">
    <property type="entry name" value="RING/U-box"/>
    <property type="match status" value="1"/>
</dbReference>
<organism evidence="7 8">
    <name type="scientific">Tanacetum coccineum</name>
    <dbReference type="NCBI Taxonomy" id="301880"/>
    <lineage>
        <taxon>Eukaryota</taxon>
        <taxon>Viridiplantae</taxon>
        <taxon>Streptophyta</taxon>
        <taxon>Embryophyta</taxon>
        <taxon>Tracheophyta</taxon>
        <taxon>Spermatophyta</taxon>
        <taxon>Magnoliopsida</taxon>
        <taxon>eudicotyledons</taxon>
        <taxon>Gunneridae</taxon>
        <taxon>Pentapetalae</taxon>
        <taxon>asterids</taxon>
        <taxon>campanulids</taxon>
        <taxon>Asterales</taxon>
        <taxon>Asteraceae</taxon>
        <taxon>Asteroideae</taxon>
        <taxon>Anthemideae</taxon>
        <taxon>Anthemidinae</taxon>
        <taxon>Tanacetum</taxon>
    </lineage>
</organism>
<name>A0ABQ5EYC3_9ASTR</name>
<comment type="caution">
    <text evidence="7">The sequence shown here is derived from an EMBL/GenBank/DDBJ whole genome shotgun (WGS) entry which is preliminary data.</text>
</comment>
<keyword evidence="3" id="KW-0862">Zinc</keyword>